<sequence>MMNDSTLKIVKELIEKSKLTEDQKRVVEKYFFGSGRVVVDAGAGTGKTTTLIEILSNITLVEHRNNEKINPFERILVLSFGREASRQLKIKLKSRLNEIRKDETISISNDLFRWLETESFIQTIDSYLLKLLQEICLEISLYPLFDVALLMDSDEIVEEIEDYLKTESKYRDIVEELEEIYQEVYTGYFRLPGLFDMIRQVHQKSREFCWTREDYSKKMKKTITMLFSNYTPPFSIEQAKEIIINLTNENNEQKLNELDEDEILTLSKSLEHIYYEMRDRYDKFTLLLEKYDELYTEKTKKTGHLTYIDIAYMLWEYLEKNPTSPWVKSLNLKFDHILIDEFQDTSYVQCRIISHLIRNEDTIRTKNNIMIIGDVKQSIYQWRSAEPGIFSSIIEYAKTKNEIDLPFEIKNPEYVALVSNFRSQPDIIYLINSLFSEIFDSNVTGRIGKIKVDYVPLIPKRNTAKNKKETANIHTIFTQGPNNKPIYWADWDSKDAEAIVSCIKDILDQKIRLNIYEEEKDEIIERSPLPGDIALLFRRRSKIYPFLRLFDRYGINYSLILDNSLFAQHEVSLIVDFLDWFANPHNKYALLHILRSPLIAISDETLRFLASHNFMLRKALMEIENQPSKNIIKETDLIRLKALLKLRNDLRWDREGEKAVLIDKIINHGALDIVFLSSSSSSFETLANLRLLTEIIKEWEEEELLSYNEFVYKIKVLRDRAYAGKQDYSTIKIGDYESKNSVKIMTIHRSKGLEFPIVIIPDLLVKDVLRDPYRERIFLDREIGVAIKPIDINVETVEDINGPGERLIPGNLSSGIFWVSNKREDNGVFKFNNPLNQFIKKDIAEFWRLFYVATTRARDHLIFHLGLIEPKGNKYTRWMYTIQNKLGVLNNRDFNPEGDCFYVTLNWNEQNLVIDSLEEKEIVEEIKIEIIKPSPKEDQPLSFREKDYEKEVKRSKIKKLNTLANIQFVPISIAAKELYNLLFCPRRYAYAVLNKVDNYYLSGKFGEEHLPPGTTPPKGINSAAEWGDIVHLFMESFHKAINSEEKIDSELILNILSKIQVDNAKQHLIQIINSYLKDKTISNLFNKRTSDFFTEYQLQAKFSYDDYKPVIITGTIDLLFKIEEEKWIIIDYKTGNPPNESSDLYTMYENQLTTYAWLLKQNYPNIKDIGTLIVFVHPQFKVVKINHNLESFKSQVEDAIKNRIKIDVEQGFVKNPNKDDEYSRCRTCPYSKIVGGPCEE</sequence>
<keyword evidence="7 14" id="KW-0067">ATP-binding</keyword>
<dbReference type="GO" id="GO:0004527">
    <property type="term" value="F:exonuclease activity"/>
    <property type="evidence" value="ECO:0007669"/>
    <property type="project" value="UniProtKB-KW"/>
</dbReference>
<evidence type="ECO:0000256" key="4">
    <source>
        <dbReference type="ARBA" id="ARBA00022801"/>
    </source>
</evidence>
<evidence type="ECO:0000256" key="7">
    <source>
        <dbReference type="ARBA" id="ARBA00022840"/>
    </source>
</evidence>
<dbReference type="Gene3D" id="3.40.50.300">
    <property type="entry name" value="P-loop containing nucleotide triphosphate hydrolases"/>
    <property type="match status" value="4"/>
</dbReference>
<feature type="domain" description="UvrD-like helicase ATP-binding" evidence="15">
    <location>
        <begin position="20"/>
        <end position="424"/>
    </location>
</feature>
<dbReference type="InterPro" id="IPR011335">
    <property type="entry name" value="Restrct_endonuc-II-like"/>
</dbReference>
<gene>
    <name evidence="17" type="ORF">K9W45_11285</name>
</gene>
<dbReference type="AlphaFoldDB" id="A0A9Y1BJW5"/>
<keyword evidence="6" id="KW-0269">Exonuclease</keyword>
<dbReference type="InterPro" id="IPR027417">
    <property type="entry name" value="P-loop_NTPase"/>
</dbReference>
<evidence type="ECO:0000256" key="5">
    <source>
        <dbReference type="ARBA" id="ARBA00022806"/>
    </source>
</evidence>
<dbReference type="Pfam" id="PF00580">
    <property type="entry name" value="UvrD-helicase"/>
    <property type="match status" value="1"/>
</dbReference>
<dbReference type="GO" id="GO:0005524">
    <property type="term" value="F:ATP binding"/>
    <property type="evidence" value="ECO:0007669"/>
    <property type="project" value="UniProtKB-UniRule"/>
</dbReference>
<keyword evidence="1" id="KW-0540">Nuclease</keyword>
<dbReference type="Gene3D" id="3.90.320.10">
    <property type="match status" value="1"/>
</dbReference>
<dbReference type="PROSITE" id="PS51217">
    <property type="entry name" value="UVRD_HELICASE_CTER"/>
    <property type="match status" value="1"/>
</dbReference>
<dbReference type="InterPro" id="IPR014016">
    <property type="entry name" value="UvrD-like_ATP-bd"/>
</dbReference>
<keyword evidence="5 14" id="KW-0347">Helicase</keyword>
<dbReference type="InterPro" id="IPR014017">
    <property type="entry name" value="DNA_helicase_UvrD-like_C"/>
</dbReference>
<dbReference type="InterPro" id="IPR038726">
    <property type="entry name" value="PDDEXK_AddAB-type"/>
</dbReference>
<keyword evidence="9" id="KW-0234">DNA repair</keyword>
<evidence type="ECO:0000256" key="3">
    <source>
        <dbReference type="ARBA" id="ARBA00022763"/>
    </source>
</evidence>
<comment type="catalytic activity">
    <reaction evidence="13">
        <text>ATP + H2O = ADP + phosphate + H(+)</text>
        <dbReference type="Rhea" id="RHEA:13065"/>
        <dbReference type="ChEBI" id="CHEBI:15377"/>
        <dbReference type="ChEBI" id="CHEBI:15378"/>
        <dbReference type="ChEBI" id="CHEBI:30616"/>
        <dbReference type="ChEBI" id="CHEBI:43474"/>
        <dbReference type="ChEBI" id="CHEBI:456216"/>
        <dbReference type="EC" id="5.6.2.4"/>
    </reaction>
</comment>
<keyword evidence="2 14" id="KW-0547">Nucleotide-binding</keyword>
<dbReference type="InterPro" id="IPR000212">
    <property type="entry name" value="DNA_helicase_UvrD/REP"/>
</dbReference>
<keyword evidence="8" id="KW-0238">DNA-binding</keyword>
<keyword evidence="10" id="KW-0413">Isomerase</keyword>
<evidence type="ECO:0000259" key="15">
    <source>
        <dbReference type="PROSITE" id="PS51198"/>
    </source>
</evidence>
<reference evidence="17" key="1">
    <citation type="journal article" date="2022" name="Nat. Microbiol.">
        <title>Unique mobile elements and scalable gene flow at the prokaryote-eukaryote boundary revealed by circularized Asgard archaea genomes.</title>
        <authorList>
            <person name="Wu F."/>
            <person name="Speth D.R."/>
            <person name="Philosof A."/>
            <person name="Cremiere A."/>
            <person name="Narayanan A."/>
            <person name="Barco R.A."/>
            <person name="Connon S.A."/>
            <person name="Amend J.P."/>
            <person name="Antoshechkin I.A."/>
            <person name="Orphan V.J."/>
        </authorList>
    </citation>
    <scope>NUCLEOTIDE SEQUENCE</scope>
    <source>
        <strain evidence="17">PM71</strain>
    </source>
</reference>
<dbReference type="GO" id="GO:0043138">
    <property type="term" value="F:3'-5' DNA helicase activity"/>
    <property type="evidence" value="ECO:0007669"/>
    <property type="project" value="UniProtKB-EC"/>
</dbReference>
<dbReference type="Gene3D" id="1.10.486.10">
    <property type="entry name" value="PCRA, domain 4"/>
    <property type="match status" value="1"/>
</dbReference>
<comment type="catalytic activity">
    <reaction evidence="11">
        <text>Couples ATP hydrolysis with the unwinding of duplex DNA by translocating in the 3'-5' direction.</text>
        <dbReference type="EC" id="5.6.2.4"/>
    </reaction>
</comment>
<dbReference type="PROSITE" id="PS51198">
    <property type="entry name" value="UVRD_HELICASE_ATP_BIND"/>
    <property type="match status" value="1"/>
</dbReference>
<evidence type="ECO:0000313" key="17">
    <source>
        <dbReference type="EMBL" id="UJG40411.1"/>
    </source>
</evidence>
<feature type="domain" description="UvrD-like helicase C-terminal" evidence="16">
    <location>
        <begin position="455"/>
        <end position="752"/>
    </location>
</feature>
<evidence type="ECO:0000256" key="2">
    <source>
        <dbReference type="ARBA" id="ARBA00022741"/>
    </source>
</evidence>
<dbReference type="PANTHER" id="PTHR11070">
    <property type="entry name" value="UVRD / RECB / PCRA DNA HELICASE FAMILY MEMBER"/>
    <property type="match status" value="1"/>
</dbReference>
<evidence type="ECO:0000256" key="13">
    <source>
        <dbReference type="ARBA" id="ARBA00048988"/>
    </source>
</evidence>
<accession>A0A9Y1BJW5</accession>
<dbReference type="GO" id="GO:0000725">
    <property type="term" value="P:recombinational repair"/>
    <property type="evidence" value="ECO:0007669"/>
    <property type="project" value="TreeGrafter"/>
</dbReference>
<organism evidence="17">
    <name type="scientific">Candidatus Heimdallarchaeum aukensis</name>
    <dbReference type="NCBI Taxonomy" id="2876573"/>
    <lineage>
        <taxon>Archaea</taxon>
        <taxon>Promethearchaeati</taxon>
        <taxon>Candidatus Heimdallarchaeota</taxon>
        <taxon>Candidatus Heimdallarchaeia (ex Rinke et al. 2021) (nom. nud.)</taxon>
        <taxon>Candidatus Heimdallarchaeales</taxon>
        <taxon>Candidatus Heimdallarchaeaceae</taxon>
        <taxon>Candidatus Heimdallarchaeum</taxon>
    </lineage>
</organism>
<dbReference type="SUPFAM" id="SSF52980">
    <property type="entry name" value="Restriction endonuclease-like"/>
    <property type="match status" value="1"/>
</dbReference>
<dbReference type="EC" id="5.6.2.4" evidence="12"/>
<dbReference type="InterPro" id="IPR011604">
    <property type="entry name" value="PDDEXK-like_dom_sf"/>
</dbReference>
<dbReference type="SUPFAM" id="SSF52540">
    <property type="entry name" value="P-loop containing nucleoside triphosphate hydrolases"/>
    <property type="match status" value="1"/>
</dbReference>
<protein>
    <recommendedName>
        <fullName evidence="12">DNA 3'-5' helicase</fullName>
        <ecNumber evidence="12">5.6.2.4</ecNumber>
    </recommendedName>
</protein>
<dbReference type="Pfam" id="PF13361">
    <property type="entry name" value="UvrD_C"/>
    <property type="match status" value="1"/>
</dbReference>
<name>A0A9Y1BJW5_9ARCH</name>
<evidence type="ECO:0000256" key="8">
    <source>
        <dbReference type="ARBA" id="ARBA00023125"/>
    </source>
</evidence>
<dbReference type="PANTHER" id="PTHR11070:SF2">
    <property type="entry name" value="ATP-DEPENDENT DNA HELICASE SRS2"/>
    <property type="match status" value="1"/>
</dbReference>
<evidence type="ECO:0000256" key="12">
    <source>
        <dbReference type="ARBA" id="ARBA00034808"/>
    </source>
</evidence>
<dbReference type="GO" id="GO:0003677">
    <property type="term" value="F:DNA binding"/>
    <property type="evidence" value="ECO:0007669"/>
    <property type="project" value="UniProtKB-KW"/>
</dbReference>
<dbReference type="Proteomes" id="UP001201020">
    <property type="component" value="Chromosome"/>
</dbReference>
<proteinExistence type="predicted"/>
<evidence type="ECO:0000256" key="6">
    <source>
        <dbReference type="ARBA" id="ARBA00022839"/>
    </source>
</evidence>
<evidence type="ECO:0000256" key="1">
    <source>
        <dbReference type="ARBA" id="ARBA00022722"/>
    </source>
</evidence>
<evidence type="ECO:0000256" key="9">
    <source>
        <dbReference type="ARBA" id="ARBA00023204"/>
    </source>
</evidence>
<dbReference type="EMBL" id="CP084166">
    <property type="protein sequence ID" value="UJG40411.1"/>
    <property type="molecule type" value="Genomic_DNA"/>
</dbReference>
<evidence type="ECO:0000259" key="16">
    <source>
        <dbReference type="PROSITE" id="PS51217"/>
    </source>
</evidence>
<keyword evidence="3" id="KW-0227">DNA damage</keyword>
<feature type="binding site" evidence="14">
    <location>
        <begin position="41"/>
        <end position="48"/>
    </location>
    <ligand>
        <name>ATP</name>
        <dbReference type="ChEBI" id="CHEBI:30616"/>
    </ligand>
</feature>
<evidence type="ECO:0000256" key="11">
    <source>
        <dbReference type="ARBA" id="ARBA00034617"/>
    </source>
</evidence>
<evidence type="ECO:0000256" key="10">
    <source>
        <dbReference type="ARBA" id="ARBA00023235"/>
    </source>
</evidence>
<evidence type="ECO:0000256" key="14">
    <source>
        <dbReference type="PROSITE-ProRule" id="PRU00560"/>
    </source>
</evidence>
<dbReference type="Pfam" id="PF12705">
    <property type="entry name" value="PDDEXK_1"/>
    <property type="match status" value="1"/>
</dbReference>
<keyword evidence="4 14" id="KW-0378">Hydrolase</keyword>